<dbReference type="STRING" id="341036.SAMN05660649_02953"/>
<evidence type="ECO:0000313" key="2">
    <source>
        <dbReference type="Proteomes" id="UP000199337"/>
    </source>
</evidence>
<reference evidence="2" key="1">
    <citation type="submission" date="2016-10" db="EMBL/GenBank/DDBJ databases">
        <authorList>
            <person name="Varghese N."/>
            <person name="Submissions S."/>
        </authorList>
    </citation>
    <scope>NUCLEOTIDE SEQUENCE [LARGE SCALE GENOMIC DNA]</scope>
    <source>
        <strain evidence="2">DSM 17038</strain>
    </source>
</reference>
<dbReference type="RefSeq" id="WP_114319294.1">
    <property type="nucleotide sequence ID" value="NZ_FOOX01000011.1"/>
</dbReference>
<dbReference type="EMBL" id="FOOX01000011">
    <property type="protein sequence ID" value="SFG87208.1"/>
    <property type="molecule type" value="Genomic_DNA"/>
</dbReference>
<dbReference type="InterPro" id="IPR009229">
    <property type="entry name" value="AgrD"/>
</dbReference>
<dbReference type="Proteomes" id="UP000199337">
    <property type="component" value="Unassembled WGS sequence"/>
</dbReference>
<accession>A0A1I2VD30</accession>
<keyword evidence="2" id="KW-1185">Reference proteome</keyword>
<dbReference type="AlphaFoldDB" id="A0A1I2VD30"/>
<evidence type="ECO:0000313" key="1">
    <source>
        <dbReference type="EMBL" id="SFG87208.1"/>
    </source>
</evidence>
<organism evidence="1 2">
    <name type="scientific">Desulfotruncus arcticus DSM 17038</name>
    <dbReference type="NCBI Taxonomy" id="1121424"/>
    <lineage>
        <taxon>Bacteria</taxon>
        <taxon>Bacillati</taxon>
        <taxon>Bacillota</taxon>
        <taxon>Clostridia</taxon>
        <taxon>Eubacteriales</taxon>
        <taxon>Desulfallaceae</taxon>
        <taxon>Desulfotruncus</taxon>
    </lineage>
</organism>
<sequence length="40" mass="4462">MKRILILLTATALFWIAQISAASACGCMYYEPELPRSLSE</sequence>
<gene>
    <name evidence="1" type="ORF">SAMN05660649_02953</name>
</gene>
<name>A0A1I2VD30_9FIRM</name>
<dbReference type="NCBIfam" id="TIGR04223">
    <property type="entry name" value="quorum_AgrD"/>
    <property type="match status" value="1"/>
</dbReference>
<dbReference type="PROSITE" id="PS51257">
    <property type="entry name" value="PROKAR_LIPOPROTEIN"/>
    <property type="match status" value="1"/>
</dbReference>
<proteinExistence type="predicted"/>
<protein>
    <submittedName>
        <fullName evidence="1">Cyclic lactone autoinducer peptide</fullName>
    </submittedName>
</protein>